<dbReference type="WBParaSite" id="nRc.2.0.1.t07647-RA">
    <property type="protein sequence ID" value="nRc.2.0.1.t07647-RA"/>
    <property type="gene ID" value="nRc.2.0.1.g07647"/>
</dbReference>
<name>A0A915I0K7_ROMCU</name>
<dbReference type="AlphaFoldDB" id="A0A915I0K7"/>
<dbReference type="Proteomes" id="UP000887565">
    <property type="component" value="Unplaced"/>
</dbReference>
<protein>
    <submittedName>
        <fullName evidence="3">Uncharacterized protein</fullName>
    </submittedName>
</protein>
<evidence type="ECO:0000256" key="1">
    <source>
        <dbReference type="SAM" id="Phobius"/>
    </source>
</evidence>
<keyword evidence="1" id="KW-0472">Membrane</keyword>
<proteinExistence type="predicted"/>
<accession>A0A915I0K7</accession>
<organism evidence="2 3">
    <name type="scientific">Romanomermis culicivorax</name>
    <name type="common">Nematode worm</name>
    <dbReference type="NCBI Taxonomy" id="13658"/>
    <lineage>
        <taxon>Eukaryota</taxon>
        <taxon>Metazoa</taxon>
        <taxon>Ecdysozoa</taxon>
        <taxon>Nematoda</taxon>
        <taxon>Enoplea</taxon>
        <taxon>Dorylaimia</taxon>
        <taxon>Mermithida</taxon>
        <taxon>Mermithoidea</taxon>
        <taxon>Mermithidae</taxon>
        <taxon>Romanomermis</taxon>
    </lineage>
</organism>
<sequence>MKEQKHVFIASVLLIYNFDNCLFSFLMDYIYAIRDNFRKRFDEIAEAQNDLFVCSNLEGKIHKFDENLKIPPNLDFSLKNSDATFVVPSKFETKNCDSDEKEENLRPKFVENKQKLQIEYLNEEEFKNIPSYMK</sequence>
<evidence type="ECO:0000313" key="3">
    <source>
        <dbReference type="WBParaSite" id="nRc.2.0.1.t07647-RA"/>
    </source>
</evidence>
<evidence type="ECO:0000313" key="2">
    <source>
        <dbReference type="Proteomes" id="UP000887565"/>
    </source>
</evidence>
<feature type="transmembrane region" description="Helical" evidence="1">
    <location>
        <begin position="6"/>
        <end position="31"/>
    </location>
</feature>
<keyword evidence="2" id="KW-1185">Reference proteome</keyword>
<keyword evidence="1" id="KW-1133">Transmembrane helix</keyword>
<reference evidence="3" key="1">
    <citation type="submission" date="2022-11" db="UniProtKB">
        <authorList>
            <consortium name="WormBaseParasite"/>
        </authorList>
    </citation>
    <scope>IDENTIFICATION</scope>
</reference>
<keyword evidence="1" id="KW-0812">Transmembrane</keyword>